<sequence length="159" mass="18185">MWTPALGRFRRSKNEKSFFIFFALFFSYNLFAEVLVVGKDVDFGNFIICQNLNNKKKFYILGHLKTISVNKNDILSPGSKLGKAGNTGKCYSKCGGVFKNSVRVENYPQYFNAGWGTHLHVQLVIVGALKDFYNSENGKITSSRCNSYNPFRHNDRWSE</sequence>
<dbReference type="RefSeq" id="WP_002701808.1">
    <property type="nucleotide sequence ID" value="NZ_AGRW01000023.1"/>
</dbReference>
<comment type="caution">
    <text evidence="1">The sequence shown here is derived from an EMBL/GenBank/DDBJ whole genome shotgun (WGS) entry which is preliminary data.</text>
</comment>
<dbReference type="OrthoDB" id="9801052at2"/>
<reference evidence="1 2" key="1">
    <citation type="submission" date="2011-09" db="EMBL/GenBank/DDBJ databases">
        <title>The draft genome of Treponema saccharophilum DSM 2985.</title>
        <authorList>
            <consortium name="US DOE Joint Genome Institute (JGI-PGF)"/>
            <person name="Lucas S."/>
            <person name="Copeland A."/>
            <person name="Lapidus A."/>
            <person name="Glavina del Rio T."/>
            <person name="Dalin E."/>
            <person name="Tice H."/>
            <person name="Bruce D."/>
            <person name="Goodwin L."/>
            <person name="Pitluck S."/>
            <person name="Peters L."/>
            <person name="Kyrpides N."/>
            <person name="Mavromatis K."/>
            <person name="Ivanova N."/>
            <person name="Markowitz V."/>
            <person name="Cheng J.-F."/>
            <person name="Hugenholtz P."/>
            <person name="Woyke T."/>
            <person name="Wu D."/>
            <person name="Gronow S."/>
            <person name="Wellnitz S."/>
            <person name="Brambilla E."/>
            <person name="Klenk H.-P."/>
            <person name="Eisen J.A."/>
        </authorList>
    </citation>
    <scope>NUCLEOTIDE SEQUENCE [LARGE SCALE GENOMIC DNA]</scope>
    <source>
        <strain evidence="1 2">DSM 2985</strain>
    </source>
</reference>
<keyword evidence="2" id="KW-1185">Reference proteome</keyword>
<dbReference type="CDD" id="cd12797">
    <property type="entry name" value="M23_peptidase"/>
    <property type="match status" value="1"/>
</dbReference>
<dbReference type="AlphaFoldDB" id="H7EH29"/>
<dbReference type="STRING" id="907348.TresaDRAFT_2714"/>
<evidence type="ECO:0000313" key="2">
    <source>
        <dbReference type="Proteomes" id="UP000003571"/>
    </source>
</evidence>
<dbReference type="EMBL" id="AGRW01000023">
    <property type="protein sequence ID" value="EIC03096.1"/>
    <property type="molecule type" value="Genomic_DNA"/>
</dbReference>
<accession>H7EH29</accession>
<gene>
    <name evidence="1" type="ORF">TresaDRAFT_2714</name>
</gene>
<protein>
    <recommendedName>
        <fullName evidence="3">Peptidase M23</fullName>
    </recommendedName>
</protein>
<name>H7EH29_9SPIR</name>
<dbReference type="InterPro" id="IPR011055">
    <property type="entry name" value="Dup_hybrid_motif"/>
</dbReference>
<dbReference type="Gene3D" id="2.70.70.10">
    <property type="entry name" value="Glucose Permease (Domain IIA)"/>
    <property type="match status" value="1"/>
</dbReference>
<organism evidence="1 2">
    <name type="scientific">Treponema saccharophilum DSM 2985</name>
    <dbReference type="NCBI Taxonomy" id="907348"/>
    <lineage>
        <taxon>Bacteria</taxon>
        <taxon>Pseudomonadati</taxon>
        <taxon>Spirochaetota</taxon>
        <taxon>Spirochaetia</taxon>
        <taxon>Spirochaetales</taxon>
        <taxon>Treponemataceae</taxon>
        <taxon>Treponema</taxon>
    </lineage>
</organism>
<proteinExistence type="predicted"/>
<evidence type="ECO:0008006" key="3">
    <source>
        <dbReference type="Google" id="ProtNLM"/>
    </source>
</evidence>
<dbReference type="Proteomes" id="UP000003571">
    <property type="component" value="Unassembled WGS sequence"/>
</dbReference>
<dbReference type="SUPFAM" id="SSF51261">
    <property type="entry name" value="Duplicated hybrid motif"/>
    <property type="match status" value="1"/>
</dbReference>
<evidence type="ECO:0000313" key="1">
    <source>
        <dbReference type="EMBL" id="EIC03096.1"/>
    </source>
</evidence>